<protein>
    <recommendedName>
        <fullName evidence="6">ABC transmembrane type-2 domain-containing protein</fullName>
    </recommendedName>
</protein>
<dbReference type="RefSeq" id="YP_009393167.1">
    <property type="nucleotide sequence ID" value="NC_035266.1"/>
</dbReference>
<evidence type="ECO:0000256" key="3">
    <source>
        <dbReference type="ARBA" id="ARBA00022989"/>
    </source>
</evidence>
<keyword evidence="7" id="KW-0150">Chloroplast</keyword>
<feature type="transmembrane region" description="Helical" evidence="5">
    <location>
        <begin position="275"/>
        <end position="297"/>
    </location>
</feature>
<evidence type="ECO:0000256" key="5">
    <source>
        <dbReference type="SAM" id="Phobius"/>
    </source>
</evidence>
<geneLocation type="chloroplast" evidence="7"/>
<dbReference type="PROSITE" id="PS51012">
    <property type="entry name" value="ABC_TM2"/>
    <property type="match status" value="1"/>
</dbReference>
<organism evidence="7">
    <name type="scientific">Bostrychia moritziana</name>
    <name type="common">Red alga</name>
    <name type="synonym">Polysiphonia moritziana</name>
    <dbReference type="NCBI Taxonomy" id="103713"/>
    <lineage>
        <taxon>Eukaryota</taxon>
        <taxon>Rhodophyta</taxon>
        <taxon>Florideophyceae</taxon>
        <taxon>Rhodymeniophycidae</taxon>
        <taxon>Ceramiales</taxon>
        <taxon>Rhodomelaceae</taxon>
        <taxon>Bostrychia</taxon>
    </lineage>
</organism>
<feature type="transmembrane region" description="Helical" evidence="5">
    <location>
        <begin position="56"/>
        <end position="76"/>
    </location>
</feature>
<keyword evidence="3 5" id="KW-1133">Transmembrane helix</keyword>
<dbReference type="AlphaFoldDB" id="A0A1Z1M6V7"/>
<feature type="transmembrane region" description="Helical" evidence="5">
    <location>
        <begin position="205"/>
        <end position="226"/>
    </location>
</feature>
<dbReference type="Pfam" id="PF01061">
    <property type="entry name" value="ABC2_membrane"/>
    <property type="match status" value="1"/>
</dbReference>
<dbReference type="PANTHER" id="PTHR43229">
    <property type="entry name" value="NODULATION PROTEIN J"/>
    <property type="match status" value="1"/>
</dbReference>
<accession>A0A1Z1M6V7</accession>
<feature type="transmembrane region" description="Helical" evidence="5">
    <location>
        <begin position="96"/>
        <end position="117"/>
    </location>
</feature>
<keyword evidence="7" id="KW-0934">Plastid</keyword>
<dbReference type="GO" id="GO:0016020">
    <property type="term" value="C:membrane"/>
    <property type="evidence" value="ECO:0007669"/>
    <property type="project" value="UniProtKB-SubCell"/>
</dbReference>
<evidence type="ECO:0000313" key="7">
    <source>
        <dbReference type="EMBL" id="ARW61729.1"/>
    </source>
</evidence>
<dbReference type="InterPro" id="IPR013525">
    <property type="entry name" value="ABC2_TM"/>
</dbReference>
<dbReference type="InterPro" id="IPR051784">
    <property type="entry name" value="Nod_factor_ABC_transporter"/>
</dbReference>
<evidence type="ECO:0000256" key="1">
    <source>
        <dbReference type="ARBA" id="ARBA00004141"/>
    </source>
</evidence>
<keyword evidence="4 5" id="KW-0472">Membrane</keyword>
<sequence length="302" mass="34578">MKSIHQLKNPKLPLLPIKPKTKIYSFNKNYSTSNKIYQETNELVKRLCIQTARRPSILITSLIQPLLWLLLFGALFQKSSVHLFDKYTIQYGDFLTPGITIFTAFTSSINAGLPIIFDREFGFLNRILVCPIIYKQTLIIASIFYIWFISIVQISTIIFFSKSYLQNIQIINHAGMLISIVTIVIIHIASISILNAFILPGHIEFIALTLVINLPTLFSSTALAPLSSMPNWLRILSCLNPLTYAIEIVRYIYLKPEILQIKNNIIDIGWYKLNIQHSTSILISISILSLILINRVIKYKYD</sequence>
<name>A0A1Z1M6V7_BOSMO</name>
<evidence type="ECO:0000256" key="4">
    <source>
        <dbReference type="ARBA" id="ARBA00023136"/>
    </source>
</evidence>
<evidence type="ECO:0000256" key="2">
    <source>
        <dbReference type="ARBA" id="ARBA00022692"/>
    </source>
</evidence>
<proteinExistence type="predicted"/>
<dbReference type="GeneID" id="33354813"/>
<feature type="transmembrane region" description="Helical" evidence="5">
    <location>
        <begin position="173"/>
        <end position="198"/>
    </location>
</feature>
<feature type="domain" description="ABC transmembrane type-2" evidence="6">
    <location>
        <begin position="56"/>
        <end position="300"/>
    </location>
</feature>
<gene>
    <name evidence="7" type="primary">ycf38</name>
</gene>
<dbReference type="EMBL" id="MF101419">
    <property type="protein sequence ID" value="ARW61729.1"/>
    <property type="molecule type" value="Genomic_DNA"/>
</dbReference>
<keyword evidence="2 5" id="KW-0812">Transmembrane</keyword>
<dbReference type="PANTHER" id="PTHR43229:SF2">
    <property type="entry name" value="NODULATION PROTEIN J"/>
    <property type="match status" value="1"/>
</dbReference>
<feature type="transmembrane region" description="Helical" evidence="5">
    <location>
        <begin position="138"/>
        <end position="161"/>
    </location>
</feature>
<comment type="subcellular location">
    <subcellularLocation>
        <location evidence="1">Membrane</location>
        <topology evidence="1">Multi-pass membrane protein</topology>
    </subcellularLocation>
</comment>
<dbReference type="InterPro" id="IPR047817">
    <property type="entry name" value="ABC2_TM_bact-type"/>
</dbReference>
<dbReference type="GO" id="GO:0140359">
    <property type="term" value="F:ABC-type transporter activity"/>
    <property type="evidence" value="ECO:0007669"/>
    <property type="project" value="InterPro"/>
</dbReference>
<evidence type="ECO:0000259" key="6">
    <source>
        <dbReference type="PROSITE" id="PS51012"/>
    </source>
</evidence>
<reference evidence="7" key="1">
    <citation type="journal article" date="2017" name="J. Phycol.">
        <title>Analysis of chloroplast genomes and a supermatrix inform reclassification of the Rhodomelaceae (Rhodophyta).</title>
        <authorList>
            <person name="Diaz-Tapia P."/>
            <person name="Maggs C.A."/>
            <person name="West J.A."/>
            <person name="Verbruggen H."/>
        </authorList>
    </citation>
    <scope>NUCLEOTIDE SEQUENCE</scope>
    <source>
        <strain evidence="7">JW3660</strain>
    </source>
</reference>